<dbReference type="RefSeq" id="WP_209467655.1">
    <property type="nucleotide sequence ID" value="NZ_JAGGLG010000030.1"/>
</dbReference>
<protein>
    <recommendedName>
        <fullName evidence="3">Beta-lactamase</fullName>
        <ecNumber evidence="3">3.5.2.6</ecNumber>
    </recommendedName>
</protein>
<name>A0ABS4JVL1_9FIRM</name>
<evidence type="ECO:0000256" key="3">
    <source>
        <dbReference type="RuleBase" id="RU361140"/>
    </source>
</evidence>
<dbReference type="InterPro" id="IPR012338">
    <property type="entry name" value="Beta-lactam/transpept-like"/>
</dbReference>
<dbReference type="InterPro" id="IPR000871">
    <property type="entry name" value="Beta-lactam_class-A"/>
</dbReference>
<evidence type="ECO:0000313" key="7">
    <source>
        <dbReference type="Proteomes" id="UP001519289"/>
    </source>
</evidence>
<dbReference type="PROSITE" id="PS00337">
    <property type="entry name" value="BETA_LACTAMASE_D"/>
    <property type="match status" value="1"/>
</dbReference>
<dbReference type="InterPro" id="IPR002137">
    <property type="entry name" value="Beta-lactam_class-D_AS"/>
</dbReference>
<sequence length="395" mass="41161">MQRGESARLAVGLATLVLLGLAGAFAPHRSEPVGAASELAAAEAGALAGGAPGAEGPAGAPGLSGGSEQAGGQSPVSAPGAAAEPGTAVASGSPGESGPADASEPTAGKADAAAHPLPDYQPMPVERVEPLLPDPPADLPDHWRGLHEVVHGVAREYPGRISVVAVDLTSGSRYEFRARDPYLPASTFKLPVALCTLEAIDRGELTWETPITYTEADWEPVGAGGFADAAFGTQWTVRNLVDRSIISSNNVAVKMLARTLTWDGLLACTTEMGGPVTRTEEGSTPVTAADEAAWWLRLWQLSRDRPELAEELLRPLRRVTYTGRIQAGTPRPELVTHKFGTYAGYDHDGAIVWGERPYVLVVMTFGDGGEYAADVAIERIAAAAWEAVTAMGSAK</sequence>
<dbReference type="EC" id="3.5.2.6" evidence="3"/>
<evidence type="ECO:0000313" key="6">
    <source>
        <dbReference type="EMBL" id="MBP2019548.1"/>
    </source>
</evidence>
<feature type="domain" description="Beta-lactamase class A catalytic" evidence="5">
    <location>
        <begin position="162"/>
        <end position="364"/>
    </location>
</feature>
<comment type="caution">
    <text evidence="6">The sequence shown here is derived from an EMBL/GenBank/DDBJ whole genome shotgun (WGS) entry which is preliminary data.</text>
</comment>
<dbReference type="Proteomes" id="UP001519289">
    <property type="component" value="Unassembled WGS sequence"/>
</dbReference>
<reference evidence="6 7" key="1">
    <citation type="submission" date="2021-03" db="EMBL/GenBank/DDBJ databases">
        <title>Genomic Encyclopedia of Type Strains, Phase IV (KMG-IV): sequencing the most valuable type-strain genomes for metagenomic binning, comparative biology and taxonomic classification.</title>
        <authorList>
            <person name="Goeker M."/>
        </authorList>
    </citation>
    <scope>NUCLEOTIDE SEQUENCE [LARGE SCALE GENOMIC DNA]</scope>
    <source>
        <strain evidence="6 7">DSM 27138</strain>
    </source>
</reference>
<keyword evidence="1 3" id="KW-0378">Hydrolase</keyword>
<proteinExistence type="inferred from homology"/>
<evidence type="ECO:0000256" key="4">
    <source>
        <dbReference type="SAM" id="MobiDB-lite"/>
    </source>
</evidence>
<dbReference type="PANTHER" id="PTHR35333:SF3">
    <property type="entry name" value="BETA-LACTAMASE-TYPE TRANSPEPTIDASE FOLD CONTAINING PROTEIN"/>
    <property type="match status" value="1"/>
</dbReference>
<dbReference type="GO" id="GO:0008800">
    <property type="term" value="F:beta-lactamase activity"/>
    <property type="evidence" value="ECO:0007669"/>
    <property type="project" value="UniProtKB-EC"/>
</dbReference>
<gene>
    <name evidence="6" type="ORF">J2Z79_002990</name>
</gene>
<organism evidence="6 7">
    <name type="scientific">Symbiobacterium terraclitae</name>
    <dbReference type="NCBI Taxonomy" id="557451"/>
    <lineage>
        <taxon>Bacteria</taxon>
        <taxon>Bacillati</taxon>
        <taxon>Bacillota</taxon>
        <taxon>Clostridia</taxon>
        <taxon>Eubacteriales</taxon>
        <taxon>Symbiobacteriaceae</taxon>
        <taxon>Symbiobacterium</taxon>
    </lineage>
</organism>
<keyword evidence="2 3" id="KW-0046">Antibiotic resistance</keyword>
<evidence type="ECO:0000256" key="1">
    <source>
        <dbReference type="ARBA" id="ARBA00022801"/>
    </source>
</evidence>
<dbReference type="PANTHER" id="PTHR35333">
    <property type="entry name" value="BETA-LACTAMASE"/>
    <property type="match status" value="1"/>
</dbReference>
<comment type="similarity">
    <text evidence="3">Belongs to the class-D beta-lactamase family.</text>
</comment>
<feature type="region of interest" description="Disordered" evidence="4">
    <location>
        <begin position="48"/>
        <end position="135"/>
    </location>
</feature>
<keyword evidence="7" id="KW-1185">Reference proteome</keyword>
<dbReference type="Gene3D" id="3.40.710.10">
    <property type="entry name" value="DD-peptidase/beta-lactamase superfamily"/>
    <property type="match status" value="1"/>
</dbReference>
<accession>A0ABS4JVL1</accession>
<evidence type="ECO:0000256" key="2">
    <source>
        <dbReference type="ARBA" id="ARBA00023251"/>
    </source>
</evidence>
<dbReference type="Pfam" id="PF13354">
    <property type="entry name" value="Beta-lactamase2"/>
    <property type="match status" value="1"/>
</dbReference>
<dbReference type="SUPFAM" id="SSF56601">
    <property type="entry name" value="beta-lactamase/transpeptidase-like"/>
    <property type="match status" value="1"/>
</dbReference>
<dbReference type="EMBL" id="JAGGLG010000030">
    <property type="protein sequence ID" value="MBP2019548.1"/>
    <property type="molecule type" value="Genomic_DNA"/>
</dbReference>
<comment type="catalytic activity">
    <reaction evidence="3">
        <text>a beta-lactam + H2O = a substituted beta-amino acid</text>
        <dbReference type="Rhea" id="RHEA:20401"/>
        <dbReference type="ChEBI" id="CHEBI:15377"/>
        <dbReference type="ChEBI" id="CHEBI:35627"/>
        <dbReference type="ChEBI" id="CHEBI:140347"/>
        <dbReference type="EC" id="3.5.2.6"/>
    </reaction>
</comment>
<evidence type="ECO:0000259" key="5">
    <source>
        <dbReference type="Pfam" id="PF13354"/>
    </source>
</evidence>
<dbReference type="InterPro" id="IPR045155">
    <property type="entry name" value="Beta-lactam_cat"/>
</dbReference>